<feature type="binding site" description="in other chain" evidence="10">
    <location>
        <position position="99"/>
    </location>
    <ligand>
        <name>L-methionine</name>
        <dbReference type="ChEBI" id="CHEBI:57844"/>
        <note>ligand shared between two neighboring subunits</note>
    </ligand>
</feature>
<dbReference type="Proteomes" id="UP001600943">
    <property type="component" value="Unassembled WGS sequence"/>
</dbReference>
<evidence type="ECO:0000256" key="9">
    <source>
        <dbReference type="ARBA" id="ARBA00022958"/>
    </source>
</evidence>
<evidence type="ECO:0000259" key="13">
    <source>
        <dbReference type="Pfam" id="PF00438"/>
    </source>
</evidence>
<evidence type="ECO:0000256" key="12">
    <source>
        <dbReference type="RuleBase" id="RU004462"/>
    </source>
</evidence>
<dbReference type="PROSITE" id="PS00377">
    <property type="entry name" value="ADOMET_SYNTHASE_2"/>
    <property type="match status" value="1"/>
</dbReference>
<dbReference type="InterPro" id="IPR022629">
    <property type="entry name" value="S-AdoMet_synt_central"/>
</dbReference>
<evidence type="ECO:0000256" key="1">
    <source>
        <dbReference type="ARBA" id="ARBA00005224"/>
    </source>
</evidence>
<feature type="binding site" description="in other chain" evidence="10">
    <location>
        <begin position="257"/>
        <end position="258"/>
    </location>
    <ligand>
        <name>ATP</name>
        <dbReference type="ChEBI" id="CHEBI:30616"/>
        <note>ligand shared between two neighboring subunits</note>
    </ligand>
</feature>
<comment type="cofactor">
    <cofactor evidence="10">
        <name>K(+)</name>
        <dbReference type="ChEBI" id="CHEBI:29103"/>
    </cofactor>
    <text evidence="10">Binds 1 potassium ion per subunit.</text>
</comment>
<comment type="cofactor">
    <cofactor evidence="10">
        <name>Mg(2+)</name>
        <dbReference type="ChEBI" id="CHEBI:18420"/>
    </cofactor>
    <text evidence="10">Binds 2 divalent ions per subunit.</text>
</comment>
<feature type="binding site" evidence="10">
    <location>
        <position position="274"/>
    </location>
    <ligand>
        <name>ATP</name>
        <dbReference type="ChEBI" id="CHEBI:30616"/>
        <note>ligand shared between two neighboring subunits</note>
    </ligand>
</feature>
<dbReference type="PROSITE" id="PS00376">
    <property type="entry name" value="ADOMET_SYNTHASE_1"/>
    <property type="match status" value="1"/>
</dbReference>
<dbReference type="InterPro" id="IPR022628">
    <property type="entry name" value="S-AdoMet_synt_N"/>
</dbReference>
<keyword evidence="7 10" id="KW-0067">ATP-binding</keyword>
<feature type="domain" description="S-adenosylmethionine synthetase C-terminal" evidence="15">
    <location>
        <begin position="245"/>
        <end position="384"/>
    </location>
</feature>
<dbReference type="SUPFAM" id="SSF55973">
    <property type="entry name" value="S-adenosylmethionine synthetase"/>
    <property type="match status" value="3"/>
</dbReference>
<evidence type="ECO:0000256" key="11">
    <source>
        <dbReference type="RuleBase" id="RU000542"/>
    </source>
</evidence>
<dbReference type="RefSeq" id="WP_095174499.1">
    <property type="nucleotide sequence ID" value="NZ_BAABYW010000002.1"/>
</dbReference>
<evidence type="ECO:0000259" key="14">
    <source>
        <dbReference type="Pfam" id="PF02772"/>
    </source>
</evidence>
<evidence type="ECO:0000259" key="15">
    <source>
        <dbReference type="Pfam" id="PF02773"/>
    </source>
</evidence>
<dbReference type="EC" id="2.5.1.6" evidence="10"/>
<feature type="binding site" evidence="10">
    <location>
        <position position="17"/>
    </location>
    <ligand>
        <name>Mg(2+)</name>
        <dbReference type="ChEBI" id="CHEBI:18420"/>
    </ligand>
</feature>
<dbReference type="EMBL" id="BAABYW010000002">
    <property type="protein sequence ID" value="GAA6411805.1"/>
    <property type="molecule type" value="Genomic_DNA"/>
</dbReference>
<name>A0ABQ0BK16_9FIRM</name>
<feature type="binding site" description="in other chain" evidence="10">
    <location>
        <begin position="242"/>
        <end position="243"/>
    </location>
    <ligand>
        <name>ATP</name>
        <dbReference type="ChEBI" id="CHEBI:30616"/>
        <note>ligand shared between two neighboring subunits</note>
    </ligand>
</feature>
<feature type="binding site" description="in other chain" evidence="10">
    <location>
        <position position="15"/>
    </location>
    <ligand>
        <name>ATP</name>
        <dbReference type="ChEBI" id="CHEBI:30616"/>
        <note>ligand shared between two neighboring subunits</note>
    </ligand>
</feature>
<evidence type="ECO:0000256" key="3">
    <source>
        <dbReference type="ARBA" id="ARBA00022563"/>
    </source>
</evidence>
<comment type="function">
    <text evidence="10">Catalyzes the formation of S-adenosylmethionine (AdoMet) from methionine and ATP. The overall synthetic reaction is composed of two sequential steps, AdoMet formation and the subsequent tripolyphosphate hydrolysis which occurs prior to release of AdoMet from the enzyme.</text>
</comment>
<evidence type="ECO:0000256" key="10">
    <source>
        <dbReference type="HAMAP-Rule" id="MF_00086"/>
    </source>
</evidence>
<accession>A0ABQ0BK16</accession>
<keyword evidence="9 10" id="KW-0630">Potassium</keyword>
<feature type="binding site" evidence="10">
    <location>
        <position position="251"/>
    </location>
    <ligand>
        <name>ATP</name>
        <dbReference type="ChEBI" id="CHEBI:30616"/>
        <note>ligand shared between two neighboring subunits</note>
    </ligand>
</feature>
<keyword evidence="6 10" id="KW-0547">Nucleotide-binding</keyword>
<keyword evidence="5 10" id="KW-0479">Metal-binding</keyword>
<dbReference type="PIRSF" id="PIRSF000497">
    <property type="entry name" value="MAT"/>
    <property type="match status" value="1"/>
</dbReference>
<comment type="subunit">
    <text evidence="10">Homotetramer; dimer of dimers.</text>
</comment>
<keyword evidence="4 10" id="KW-0808">Transferase</keyword>
<dbReference type="Pfam" id="PF00438">
    <property type="entry name" value="S-AdoMet_synt_N"/>
    <property type="match status" value="1"/>
</dbReference>
<comment type="similarity">
    <text evidence="2 10 12">Belongs to the AdoMet synthase family.</text>
</comment>
<feature type="binding site" evidence="10">
    <location>
        <position position="43"/>
    </location>
    <ligand>
        <name>K(+)</name>
        <dbReference type="ChEBI" id="CHEBI:29103"/>
    </ligand>
</feature>
<comment type="pathway">
    <text evidence="1 10">Amino-acid biosynthesis; S-adenosyl-L-methionine biosynthesis; S-adenosyl-L-methionine from L-methionine: step 1/1.</text>
</comment>
<evidence type="ECO:0000256" key="2">
    <source>
        <dbReference type="ARBA" id="ARBA00009685"/>
    </source>
</evidence>
<evidence type="ECO:0000256" key="6">
    <source>
        <dbReference type="ARBA" id="ARBA00022741"/>
    </source>
</evidence>
<evidence type="ECO:0000313" key="17">
    <source>
        <dbReference type="Proteomes" id="UP001600943"/>
    </source>
</evidence>
<keyword evidence="10" id="KW-0963">Cytoplasm</keyword>
<dbReference type="Pfam" id="PF02773">
    <property type="entry name" value="S-AdoMet_synt_C"/>
    <property type="match status" value="1"/>
</dbReference>
<evidence type="ECO:0000256" key="8">
    <source>
        <dbReference type="ARBA" id="ARBA00022842"/>
    </source>
</evidence>
<evidence type="ECO:0000256" key="4">
    <source>
        <dbReference type="ARBA" id="ARBA00022679"/>
    </source>
</evidence>
<reference evidence="16 17" key="1">
    <citation type="submission" date="2024-04" db="EMBL/GenBank/DDBJ databases">
        <title>Defined microbial consortia suppress multidrug-resistant proinflammatory Enterobacteriaceae via ecological control.</title>
        <authorList>
            <person name="Furuichi M."/>
            <person name="Kawaguchi T."/>
            <person name="Pust M."/>
            <person name="Yasuma K."/>
            <person name="Plichta D."/>
            <person name="Hasegawa N."/>
            <person name="Ohya T."/>
            <person name="Bhattarai S."/>
            <person name="Sasajima S."/>
            <person name="Aoto Y."/>
            <person name="Tuganbaev T."/>
            <person name="Yaginuma M."/>
            <person name="Ueda M."/>
            <person name="Okahashi N."/>
            <person name="Amafuji K."/>
            <person name="Kiridooshi Y."/>
            <person name="Sugita K."/>
            <person name="Strazar M."/>
            <person name="Skelly A."/>
            <person name="Suda W."/>
            <person name="Hattori M."/>
            <person name="Nakamoto N."/>
            <person name="Caballero S."/>
            <person name="Norman J."/>
            <person name="Olle B."/>
            <person name="Tanoue T."/>
            <person name="Arita M."/>
            <person name="Bucci V."/>
            <person name="Atarashi K."/>
            <person name="Xavier R."/>
            <person name="Honda K."/>
        </authorList>
    </citation>
    <scope>NUCLEOTIDE SEQUENCE [LARGE SCALE GENOMIC DNA]</scope>
    <source>
        <strain evidence="17">k04-0078-D8-1</strain>
    </source>
</reference>
<gene>
    <name evidence="10 16" type="primary">metK</name>
    <name evidence="16" type="ORF">K040078D81_59220</name>
</gene>
<comment type="caution">
    <text evidence="16">The sequence shown here is derived from an EMBL/GenBank/DDBJ whole genome shotgun (WGS) entry which is preliminary data.</text>
</comment>
<evidence type="ECO:0000256" key="5">
    <source>
        <dbReference type="ARBA" id="ARBA00022723"/>
    </source>
</evidence>
<sequence>MEKRLFTSESVTEGHPDKMCDAISDAILDALMEKDPMSRVACETCTTTGMVMVMGEITTNAYVDIPKIVRETVREIGYTRAKYGFDAETCGVITTIDEQSKDIALGVDKALEAKENNMSEAEIDAIGAGDQGMMYGFATDETEEFMPYPISLAHKLSRQLTKVRKDGTLTYLRPDGKTQVTVEYDENDRPIRLDAVVLSTQHDPDVTQEQIHEDIKKYVFDPILPAHMVDGETKFFINPTGRFVIGGPHGDSGLTGRKIIVDTYGGYARHGGGAFSGKDCTKVDRSAAYAARYVAKNMVAAGLARKCEIQLSYAIGVAHPTSIQVETFGTGKLSDQKLTEIVRENFDLRPAGIIKMLDLRRPIYKQTAAYGHFGRNDLDLPWERLDKAEDLKKYL</sequence>
<feature type="binding site" evidence="10">
    <location>
        <position position="251"/>
    </location>
    <ligand>
        <name>L-methionine</name>
        <dbReference type="ChEBI" id="CHEBI:57844"/>
        <note>ligand shared between two neighboring subunits</note>
    </ligand>
</feature>
<evidence type="ECO:0000256" key="7">
    <source>
        <dbReference type="ARBA" id="ARBA00022840"/>
    </source>
</evidence>
<feature type="binding site" description="in other chain" evidence="10">
    <location>
        <begin position="175"/>
        <end position="177"/>
    </location>
    <ligand>
        <name>ATP</name>
        <dbReference type="ChEBI" id="CHEBI:30616"/>
        <note>ligand shared between two neighboring subunits</note>
    </ligand>
</feature>
<evidence type="ECO:0000313" key="16">
    <source>
        <dbReference type="EMBL" id="GAA6411805.1"/>
    </source>
</evidence>
<comment type="subcellular location">
    <subcellularLocation>
        <location evidence="10 11">Cytoplasm</location>
    </subcellularLocation>
</comment>
<dbReference type="NCBIfam" id="TIGR01034">
    <property type="entry name" value="metK"/>
    <property type="match status" value="1"/>
</dbReference>
<keyword evidence="8 10" id="KW-0460">Magnesium</keyword>
<dbReference type="PANTHER" id="PTHR11964">
    <property type="entry name" value="S-ADENOSYLMETHIONINE SYNTHETASE"/>
    <property type="match status" value="1"/>
</dbReference>
<feature type="binding site" description="in other chain" evidence="10">
    <location>
        <position position="56"/>
    </location>
    <ligand>
        <name>L-methionine</name>
        <dbReference type="ChEBI" id="CHEBI:57844"/>
        <note>ligand shared between two neighboring subunits</note>
    </ligand>
</feature>
<dbReference type="InterPro" id="IPR022630">
    <property type="entry name" value="S-AdoMet_synt_C"/>
</dbReference>
<comment type="catalytic activity">
    <reaction evidence="10">
        <text>L-methionine + ATP + H2O = S-adenosyl-L-methionine + phosphate + diphosphate</text>
        <dbReference type="Rhea" id="RHEA:21080"/>
        <dbReference type="ChEBI" id="CHEBI:15377"/>
        <dbReference type="ChEBI" id="CHEBI:30616"/>
        <dbReference type="ChEBI" id="CHEBI:33019"/>
        <dbReference type="ChEBI" id="CHEBI:43474"/>
        <dbReference type="ChEBI" id="CHEBI:57844"/>
        <dbReference type="ChEBI" id="CHEBI:59789"/>
        <dbReference type="EC" id="2.5.1.6"/>
    </reaction>
</comment>
<feature type="binding site" description="in other chain" evidence="10">
    <location>
        <position position="282"/>
    </location>
    <ligand>
        <name>L-methionine</name>
        <dbReference type="ChEBI" id="CHEBI:57844"/>
        <note>ligand shared between two neighboring subunits</note>
    </ligand>
</feature>
<keyword evidence="3 10" id="KW-0554">One-carbon metabolism</keyword>
<feature type="domain" description="S-adenosylmethionine synthetase N-terminal" evidence="13">
    <location>
        <begin position="4"/>
        <end position="100"/>
    </location>
</feature>
<dbReference type="HAMAP" id="MF_00086">
    <property type="entry name" value="S_AdoMet_synth1"/>
    <property type="match status" value="1"/>
</dbReference>
<protein>
    <recommendedName>
        <fullName evidence="10">S-adenosylmethionine synthase</fullName>
        <shortName evidence="10">AdoMet synthase</shortName>
        <ecNumber evidence="10">2.5.1.6</ecNumber>
    </recommendedName>
    <alternativeName>
        <fullName evidence="10">MAT</fullName>
    </alternativeName>
    <alternativeName>
        <fullName evidence="10">Methionine adenosyltransferase</fullName>
    </alternativeName>
</protein>
<feature type="binding site" evidence="10">
    <location>
        <position position="278"/>
    </location>
    <ligand>
        <name>ATP</name>
        <dbReference type="ChEBI" id="CHEBI:30616"/>
        <note>ligand shared between two neighboring subunits</note>
    </ligand>
</feature>
<organism evidence="16 17">
    <name type="scientific">Blautia hominis</name>
    <dbReference type="NCBI Taxonomy" id="2025493"/>
    <lineage>
        <taxon>Bacteria</taxon>
        <taxon>Bacillati</taxon>
        <taxon>Bacillota</taxon>
        <taxon>Clostridia</taxon>
        <taxon>Lachnospirales</taxon>
        <taxon>Lachnospiraceae</taxon>
        <taxon>Blautia</taxon>
    </lineage>
</organism>
<keyword evidence="17" id="KW-1185">Reference proteome</keyword>
<dbReference type="Pfam" id="PF02772">
    <property type="entry name" value="S-AdoMet_synt_M"/>
    <property type="match status" value="1"/>
</dbReference>
<proteinExistence type="inferred from homology"/>
<dbReference type="InterPro" id="IPR002133">
    <property type="entry name" value="S-AdoMet_synthetase"/>
</dbReference>
<dbReference type="Gene3D" id="3.30.300.10">
    <property type="match status" value="3"/>
</dbReference>
<feature type="domain" description="S-adenosylmethionine synthetase central" evidence="14">
    <location>
        <begin position="126"/>
        <end position="243"/>
    </location>
</feature>
<dbReference type="CDD" id="cd18079">
    <property type="entry name" value="S-AdoMet_synt"/>
    <property type="match status" value="1"/>
</dbReference>
<feature type="region of interest" description="Flexible loop" evidence="10">
    <location>
        <begin position="99"/>
        <end position="109"/>
    </location>
</feature>
<dbReference type="InterPro" id="IPR022631">
    <property type="entry name" value="ADOMET_SYNTHASE_CS"/>
</dbReference>
<dbReference type="InterPro" id="IPR022636">
    <property type="entry name" value="S-AdoMet_synthetase_sfam"/>
</dbReference>